<comment type="caution">
    <text evidence="11">The sequence shown here is derived from an EMBL/GenBank/DDBJ whole genome shotgun (WGS) entry which is preliminary data.</text>
</comment>
<dbReference type="InterPro" id="IPR027417">
    <property type="entry name" value="P-loop_NTPase"/>
</dbReference>
<comment type="catalytic activity">
    <reaction evidence="8">
        <text>Mo-molybdopterin + GTP + H(+) = Mo-molybdopterin guanine dinucleotide + diphosphate</text>
        <dbReference type="Rhea" id="RHEA:34243"/>
        <dbReference type="ChEBI" id="CHEBI:15378"/>
        <dbReference type="ChEBI" id="CHEBI:33019"/>
        <dbReference type="ChEBI" id="CHEBI:37565"/>
        <dbReference type="ChEBI" id="CHEBI:71302"/>
        <dbReference type="ChEBI" id="CHEBI:71310"/>
        <dbReference type="EC" id="2.7.7.77"/>
    </reaction>
</comment>
<dbReference type="InterPro" id="IPR025877">
    <property type="entry name" value="MobA-like_NTP_Trfase"/>
</dbReference>
<sequence>MDTANLSLLLIAGGQSSRMGQDKRWLEYDGASMLEWLLRKAQRQAFACKYLCVERATAELLALAKQYEFELLVDEQADLGPMEGLRRGLSAMPTQYGLALSCDMPFFVFSALDPLGAELTGQTGLMALMAETDGRRQPLAAIYHRDLAPVFAAALANGERKLGAVIDTVPHQLVPVPRINCFFNANTPADMRLVRGRLANSWREVPLVTVSAPVSNTGKTTFIERLIPRLRAAGIRVGVVKGDCHGYEVDTEGKDSWRFAQAGADAVAVVSPAGYFIEQRTEKRASLVSMASRLENVDLVLIESRNHGTMPALSLWRGLGTPSIQEDTAAMFAGGEVPEALSGQVYCYDIDDIAQAEKLVKFLMGKDF</sequence>
<dbReference type="GO" id="GO:0061603">
    <property type="term" value="F:molybdenum cofactor guanylyltransferase activity"/>
    <property type="evidence" value="ECO:0007669"/>
    <property type="project" value="UniProtKB-EC"/>
</dbReference>
<keyword evidence="6 8" id="KW-0342">GTP-binding</keyword>
<dbReference type="AlphaFoldDB" id="A0A5D6W2D0"/>
<dbReference type="EC" id="2.7.7.77" evidence="8"/>
<keyword evidence="7 8" id="KW-0501">Molybdenum cofactor biosynthesis</keyword>
<dbReference type="Gene3D" id="3.90.550.10">
    <property type="entry name" value="Spore Coat Polysaccharide Biosynthesis Protein SpsA, Chain A"/>
    <property type="match status" value="1"/>
</dbReference>
<evidence type="ECO:0000256" key="2">
    <source>
        <dbReference type="ARBA" id="ARBA00022679"/>
    </source>
</evidence>
<evidence type="ECO:0000256" key="1">
    <source>
        <dbReference type="ARBA" id="ARBA00022490"/>
    </source>
</evidence>
<feature type="binding site" evidence="8">
    <location>
        <position position="103"/>
    </location>
    <ligand>
        <name>GTP</name>
        <dbReference type="ChEBI" id="CHEBI:37565"/>
    </ligand>
</feature>
<dbReference type="InterPro" id="IPR004435">
    <property type="entry name" value="MobB_dom"/>
</dbReference>
<feature type="binding site" evidence="8">
    <location>
        <position position="74"/>
    </location>
    <ligand>
        <name>GTP</name>
        <dbReference type="ChEBI" id="CHEBI:37565"/>
    </ligand>
</feature>
<dbReference type="InterPro" id="IPR029044">
    <property type="entry name" value="Nucleotide-diphossugar_trans"/>
</dbReference>
<evidence type="ECO:0000256" key="7">
    <source>
        <dbReference type="ARBA" id="ARBA00023150"/>
    </source>
</evidence>
<comment type="similarity">
    <text evidence="8">Belongs to the MobA family.</text>
</comment>
<evidence type="ECO:0000256" key="5">
    <source>
        <dbReference type="ARBA" id="ARBA00022842"/>
    </source>
</evidence>
<protein>
    <recommendedName>
        <fullName evidence="8">Probable molybdenum cofactor guanylyltransferase</fullName>
        <shortName evidence="8">MoCo guanylyltransferase</shortName>
        <ecNumber evidence="8">2.7.7.77</ecNumber>
    </recommendedName>
    <alternativeName>
        <fullName evidence="8">GTP:molybdopterin guanylyltransferase</fullName>
    </alternativeName>
    <alternativeName>
        <fullName evidence="8">Mo-MPT guanylyltransferase</fullName>
    </alternativeName>
    <alternativeName>
        <fullName evidence="8">Molybdopterin guanylyltransferase</fullName>
    </alternativeName>
    <alternativeName>
        <fullName evidence="8">Molybdopterin-guanine dinucleotide synthase</fullName>
        <shortName evidence="8">MGD synthase</shortName>
    </alternativeName>
</protein>
<keyword evidence="5 8" id="KW-0460">Magnesium</keyword>
<comment type="function">
    <text evidence="8">Transfers a GMP moiety from GTP to Mo-molybdopterin (Mo-MPT) cofactor (Moco or molybdenum cofactor) to form Mo-molybdopterin guanine dinucleotide (Mo-MGD) cofactor.</text>
</comment>
<dbReference type="SUPFAM" id="SSF53448">
    <property type="entry name" value="Nucleotide-diphospho-sugar transferases"/>
    <property type="match status" value="1"/>
</dbReference>
<dbReference type="GO" id="GO:0005737">
    <property type="term" value="C:cytoplasm"/>
    <property type="evidence" value="ECO:0007669"/>
    <property type="project" value="UniProtKB-SubCell"/>
</dbReference>
<dbReference type="Gene3D" id="3.40.50.300">
    <property type="entry name" value="P-loop containing nucleotide triphosphate hydrolases"/>
    <property type="match status" value="1"/>
</dbReference>
<reference evidence="11 12" key="1">
    <citation type="submission" date="2019-08" db="EMBL/GenBank/DDBJ databases">
        <title>Selenomonas sp. mPRGC5 and Selenomonas sp. mPRGC8 isolated from ruminal fluid of dairy goat (Capra hircus).</title>
        <authorList>
            <person name="Poothong S."/>
            <person name="Nuengjamnong C."/>
            <person name="Tanasupawat S."/>
        </authorList>
    </citation>
    <scope>NUCLEOTIDE SEQUENCE [LARGE SCALE GENOMIC DNA]</scope>
    <source>
        <strain evidence="12">mPRGC5</strain>
    </source>
</reference>
<comment type="domain">
    <text evidence="8">The N-terminal domain determines nucleotide recognition and specific binding, while the C-terminal domain determines the specific binding to the target protein.</text>
</comment>
<dbReference type="GO" id="GO:0006777">
    <property type="term" value="P:Mo-molybdopterin cofactor biosynthetic process"/>
    <property type="evidence" value="ECO:0007669"/>
    <property type="project" value="UniProtKB-KW"/>
</dbReference>
<keyword evidence="2 8" id="KW-0808">Transferase</keyword>
<evidence type="ECO:0000313" key="11">
    <source>
        <dbReference type="EMBL" id="TYZ21987.1"/>
    </source>
</evidence>
<dbReference type="HAMAP" id="MF_00316">
    <property type="entry name" value="MobA"/>
    <property type="match status" value="1"/>
</dbReference>
<dbReference type="GO" id="GO:0005525">
    <property type="term" value="F:GTP binding"/>
    <property type="evidence" value="ECO:0007669"/>
    <property type="project" value="UniProtKB-UniRule"/>
</dbReference>
<accession>A0A5D6W2D0</accession>
<keyword evidence="12" id="KW-1185">Reference proteome</keyword>
<dbReference type="SUPFAM" id="SSF52540">
    <property type="entry name" value="P-loop containing nucleoside triphosphate hydrolases"/>
    <property type="match status" value="1"/>
</dbReference>
<dbReference type="GO" id="GO:0046872">
    <property type="term" value="F:metal ion binding"/>
    <property type="evidence" value="ECO:0007669"/>
    <property type="project" value="UniProtKB-KW"/>
</dbReference>
<keyword evidence="3 8" id="KW-0479">Metal-binding</keyword>
<feature type="binding site" evidence="8">
    <location>
        <position position="23"/>
    </location>
    <ligand>
        <name>GTP</name>
        <dbReference type="ChEBI" id="CHEBI:37565"/>
    </ligand>
</feature>
<dbReference type="PANTHER" id="PTHR19136:SF81">
    <property type="entry name" value="MOLYBDENUM COFACTOR GUANYLYLTRANSFERASE"/>
    <property type="match status" value="1"/>
</dbReference>
<organism evidence="11 12">
    <name type="scientific">Selenomonas ruminis</name>
    <dbReference type="NCBI Taxonomy" id="2593411"/>
    <lineage>
        <taxon>Bacteria</taxon>
        <taxon>Bacillati</taxon>
        <taxon>Bacillota</taxon>
        <taxon>Negativicutes</taxon>
        <taxon>Selenomonadales</taxon>
        <taxon>Selenomonadaceae</taxon>
        <taxon>Selenomonas</taxon>
    </lineage>
</organism>
<proteinExistence type="inferred from homology"/>
<keyword evidence="1 8" id="KW-0963">Cytoplasm</keyword>
<dbReference type="CDD" id="cd02503">
    <property type="entry name" value="MobA"/>
    <property type="match status" value="1"/>
</dbReference>
<evidence type="ECO:0000256" key="4">
    <source>
        <dbReference type="ARBA" id="ARBA00022741"/>
    </source>
</evidence>
<evidence type="ECO:0000313" key="12">
    <source>
        <dbReference type="Proteomes" id="UP000323646"/>
    </source>
</evidence>
<comment type="caution">
    <text evidence="8">Lacks conserved residue(s) required for the propagation of feature annotation.</text>
</comment>
<comment type="subcellular location">
    <subcellularLocation>
        <location evidence="8">Cytoplasm</location>
    </subcellularLocation>
</comment>
<comment type="cofactor">
    <cofactor evidence="8">
        <name>Mg(2+)</name>
        <dbReference type="ChEBI" id="CHEBI:18420"/>
    </cofactor>
</comment>
<evidence type="ECO:0000259" key="10">
    <source>
        <dbReference type="Pfam" id="PF12804"/>
    </source>
</evidence>
<evidence type="ECO:0000256" key="6">
    <source>
        <dbReference type="ARBA" id="ARBA00023134"/>
    </source>
</evidence>
<evidence type="ECO:0000256" key="8">
    <source>
        <dbReference type="HAMAP-Rule" id="MF_00316"/>
    </source>
</evidence>
<gene>
    <name evidence="11" type="primary">mobB</name>
    <name evidence="8" type="synonym">mobA</name>
    <name evidence="11" type="ORF">FZ040_08920</name>
</gene>
<dbReference type="NCBIfam" id="TIGR00176">
    <property type="entry name" value="mobB"/>
    <property type="match status" value="1"/>
</dbReference>
<dbReference type="EMBL" id="VTOY01000007">
    <property type="protein sequence ID" value="TYZ21987.1"/>
    <property type="molecule type" value="Genomic_DNA"/>
</dbReference>
<dbReference type="PANTHER" id="PTHR19136">
    <property type="entry name" value="MOLYBDENUM COFACTOR GUANYLYLTRANSFERASE"/>
    <property type="match status" value="1"/>
</dbReference>
<dbReference type="Proteomes" id="UP000323646">
    <property type="component" value="Unassembled WGS sequence"/>
</dbReference>
<feature type="domain" description="Molybdopterin-guanine dinucleotide biosynthesis protein B (MobB)" evidence="9">
    <location>
        <begin position="214"/>
        <end position="322"/>
    </location>
</feature>
<feature type="domain" description="MobA-like NTP transferase" evidence="10">
    <location>
        <begin position="9"/>
        <end position="162"/>
    </location>
</feature>
<dbReference type="Pfam" id="PF03205">
    <property type="entry name" value="MobB"/>
    <property type="match status" value="1"/>
</dbReference>
<feature type="binding site" evidence="8">
    <location>
        <position position="103"/>
    </location>
    <ligand>
        <name>Mg(2+)</name>
        <dbReference type="ChEBI" id="CHEBI:18420"/>
    </ligand>
</feature>
<keyword evidence="4 8" id="KW-0547">Nucleotide-binding</keyword>
<evidence type="ECO:0000259" key="9">
    <source>
        <dbReference type="Pfam" id="PF03205"/>
    </source>
</evidence>
<name>A0A5D6W2D0_9FIRM</name>
<dbReference type="Pfam" id="PF12804">
    <property type="entry name" value="NTP_transf_3"/>
    <property type="match status" value="1"/>
</dbReference>
<dbReference type="InterPro" id="IPR013482">
    <property type="entry name" value="Molybde_CF_guanTrfase"/>
</dbReference>
<feature type="binding site" evidence="8">
    <location>
        <begin position="11"/>
        <end position="13"/>
    </location>
    <ligand>
        <name>GTP</name>
        <dbReference type="ChEBI" id="CHEBI:37565"/>
    </ligand>
</feature>
<dbReference type="OrthoDB" id="9788394at2"/>
<evidence type="ECO:0000256" key="3">
    <source>
        <dbReference type="ARBA" id="ARBA00022723"/>
    </source>
</evidence>